<evidence type="ECO:0000256" key="5">
    <source>
        <dbReference type="SAM" id="MobiDB-lite"/>
    </source>
</evidence>
<dbReference type="AlphaFoldDB" id="A0A804HZN3"/>
<dbReference type="EMBL" id="HG996467">
    <property type="protein sequence ID" value="CAG1861207.1"/>
    <property type="molecule type" value="Genomic_DNA"/>
</dbReference>
<dbReference type="Proteomes" id="UP000012960">
    <property type="component" value="Unplaced"/>
</dbReference>
<name>A0A804HZN3_MUSAM</name>
<dbReference type="InterPro" id="IPR044839">
    <property type="entry name" value="NDR1-like"/>
</dbReference>
<evidence type="ECO:0000259" key="7">
    <source>
        <dbReference type="Pfam" id="PF03168"/>
    </source>
</evidence>
<comment type="subcellular location">
    <subcellularLocation>
        <location evidence="1">Membrane</location>
        <topology evidence="1">Single-pass membrane protein</topology>
    </subcellularLocation>
</comment>
<dbReference type="Gramene" id="Ma02_t05790.1">
    <property type="protein sequence ID" value="Ma02_p05790.1"/>
    <property type="gene ID" value="Ma02_g05790"/>
</dbReference>
<feature type="region of interest" description="Disordered" evidence="5">
    <location>
        <begin position="18"/>
        <end position="43"/>
    </location>
</feature>
<gene>
    <name evidence="8" type="ORF">GSMUA_61010.1</name>
</gene>
<evidence type="ECO:0000256" key="2">
    <source>
        <dbReference type="ARBA" id="ARBA00022692"/>
    </source>
</evidence>
<keyword evidence="2 6" id="KW-0812">Transmembrane</keyword>
<evidence type="ECO:0000256" key="4">
    <source>
        <dbReference type="ARBA" id="ARBA00023136"/>
    </source>
</evidence>
<dbReference type="GO" id="GO:0098542">
    <property type="term" value="P:defense response to other organism"/>
    <property type="evidence" value="ECO:0007669"/>
    <property type="project" value="InterPro"/>
</dbReference>
<proteinExistence type="predicted"/>
<sequence length="240" mass="26664">MAEQLRIHTVDMHISPSSFTVSEKSGASVSPSTPGGTARLRPPKRRSRCSRCLCWTLLAVIILIVLIAAAAGVVYVVFRLRLPKYSVDHLRVSRFGVNDDDITVGAVFDVAVMATNPNRKIGIYYEEGSELSLWYADERLCTGSFPVFYQGHRNTMVLHVFLTGGTQEGSELLAELQQQQLAGVLPLTFLGDVPVRVKLDKLTLWKVTFNVRCSVVVDSLTTSDDISVRSSSCRFRLKLW</sequence>
<dbReference type="OrthoDB" id="1917746at2759"/>
<evidence type="ECO:0000313" key="9">
    <source>
        <dbReference type="EnsemblPlants" id="Ma02_p05790.1"/>
    </source>
</evidence>
<evidence type="ECO:0000313" key="8">
    <source>
        <dbReference type="EMBL" id="CAG1861207.1"/>
    </source>
</evidence>
<reference evidence="9" key="2">
    <citation type="submission" date="2021-05" db="UniProtKB">
        <authorList>
            <consortium name="EnsemblPlants"/>
        </authorList>
    </citation>
    <scope>IDENTIFICATION</scope>
    <source>
        <strain evidence="9">subsp. malaccensis</strain>
    </source>
</reference>
<evidence type="ECO:0000313" key="10">
    <source>
        <dbReference type="Proteomes" id="UP000012960"/>
    </source>
</evidence>
<feature type="compositionally biased region" description="Polar residues" evidence="5">
    <location>
        <begin position="18"/>
        <end position="35"/>
    </location>
</feature>
<protein>
    <submittedName>
        <fullName evidence="8">(wild Malaysian banana) hypothetical protein</fullName>
    </submittedName>
</protein>
<dbReference type="FunCoup" id="A0A804HZN3">
    <property type="interactions" value="3515"/>
</dbReference>
<dbReference type="PANTHER" id="PTHR31234:SF72">
    <property type="entry name" value="NDR1_HIN1-LIKE PROTEIN 6"/>
    <property type="match status" value="1"/>
</dbReference>
<dbReference type="InterPro" id="IPR004864">
    <property type="entry name" value="LEA_2"/>
</dbReference>
<evidence type="ECO:0000256" key="6">
    <source>
        <dbReference type="SAM" id="Phobius"/>
    </source>
</evidence>
<evidence type="ECO:0000256" key="3">
    <source>
        <dbReference type="ARBA" id="ARBA00022989"/>
    </source>
</evidence>
<dbReference type="GO" id="GO:0016020">
    <property type="term" value="C:membrane"/>
    <property type="evidence" value="ECO:0007669"/>
    <property type="project" value="UniProtKB-SubCell"/>
</dbReference>
<feature type="transmembrane region" description="Helical" evidence="6">
    <location>
        <begin position="52"/>
        <end position="78"/>
    </location>
</feature>
<dbReference type="InParanoid" id="A0A804HZN3"/>
<keyword evidence="4 6" id="KW-0472">Membrane</keyword>
<dbReference type="EnsemblPlants" id="Ma02_t05790.1">
    <property type="protein sequence ID" value="Ma02_p05790.1"/>
    <property type="gene ID" value="Ma02_g05790"/>
</dbReference>
<dbReference type="Pfam" id="PF03168">
    <property type="entry name" value="LEA_2"/>
    <property type="match status" value="1"/>
</dbReference>
<dbReference type="PANTHER" id="PTHR31234">
    <property type="entry name" value="LATE EMBRYOGENESIS ABUNDANT (LEA) HYDROXYPROLINE-RICH GLYCOPROTEIN FAMILY"/>
    <property type="match status" value="1"/>
</dbReference>
<keyword evidence="3 6" id="KW-1133">Transmembrane helix</keyword>
<accession>A0A804HZN3</accession>
<dbReference type="OMA" id="WSCCLFF"/>
<organism evidence="9 10">
    <name type="scientific">Musa acuminata subsp. malaccensis</name>
    <name type="common">Wild banana</name>
    <name type="synonym">Musa malaccensis</name>
    <dbReference type="NCBI Taxonomy" id="214687"/>
    <lineage>
        <taxon>Eukaryota</taxon>
        <taxon>Viridiplantae</taxon>
        <taxon>Streptophyta</taxon>
        <taxon>Embryophyta</taxon>
        <taxon>Tracheophyta</taxon>
        <taxon>Spermatophyta</taxon>
        <taxon>Magnoliopsida</taxon>
        <taxon>Liliopsida</taxon>
        <taxon>Zingiberales</taxon>
        <taxon>Musaceae</taxon>
        <taxon>Musa</taxon>
    </lineage>
</organism>
<reference evidence="8" key="1">
    <citation type="submission" date="2021-03" db="EMBL/GenBank/DDBJ databases">
        <authorList>
            <consortium name="Genoscope - CEA"/>
            <person name="William W."/>
        </authorList>
    </citation>
    <scope>NUCLEOTIDE SEQUENCE</scope>
    <source>
        <strain evidence="8">Doubled-haploid Pahang</strain>
    </source>
</reference>
<evidence type="ECO:0000256" key="1">
    <source>
        <dbReference type="ARBA" id="ARBA00004167"/>
    </source>
</evidence>
<feature type="domain" description="Late embryogenesis abundant protein LEA-2 subgroup" evidence="7">
    <location>
        <begin position="114"/>
        <end position="213"/>
    </location>
</feature>
<keyword evidence="10" id="KW-1185">Reference proteome</keyword>